<name>A0A645CUQ4_9ZZZZ</name>
<evidence type="ECO:0000313" key="1">
    <source>
        <dbReference type="EMBL" id="MPM80615.1"/>
    </source>
</evidence>
<accession>A0A645CUQ4</accession>
<organism evidence="1">
    <name type="scientific">bioreactor metagenome</name>
    <dbReference type="NCBI Taxonomy" id="1076179"/>
    <lineage>
        <taxon>unclassified sequences</taxon>
        <taxon>metagenomes</taxon>
        <taxon>ecological metagenomes</taxon>
    </lineage>
</organism>
<reference evidence="1" key="1">
    <citation type="submission" date="2019-08" db="EMBL/GenBank/DDBJ databases">
        <authorList>
            <person name="Kucharzyk K."/>
            <person name="Murdoch R.W."/>
            <person name="Higgins S."/>
            <person name="Loffler F."/>
        </authorList>
    </citation>
    <scope>NUCLEOTIDE SEQUENCE</scope>
</reference>
<gene>
    <name evidence="1" type="ORF">SDC9_127665</name>
</gene>
<sequence length="101" mass="11226">MRIGSDNLGGHLLVIVQINRYFGSPFHHVVVGDDVPVFRNNYPRSESDLFAGLHISFPETEEEIKRIHILLLGNGLNLNVDNSIDRPGCGFCKIGITLLRG</sequence>
<dbReference type="EMBL" id="VSSQ01030188">
    <property type="protein sequence ID" value="MPM80615.1"/>
    <property type="molecule type" value="Genomic_DNA"/>
</dbReference>
<dbReference type="AlphaFoldDB" id="A0A645CUQ4"/>
<proteinExistence type="predicted"/>
<protein>
    <submittedName>
        <fullName evidence="1">Uncharacterized protein</fullName>
    </submittedName>
</protein>
<comment type="caution">
    <text evidence="1">The sequence shown here is derived from an EMBL/GenBank/DDBJ whole genome shotgun (WGS) entry which is preliminary data.</text>
</comment>